<dbReference type="Pfam" id="PF00535">
    <property type="entry name" value="Glycos_transf_2"/>
    <property type="match status" value="1"/>
</dbReference>
<comment type="caution">
    <text evidence="2">The sequence shown here is derived from an EMBL/GenBank/DDBJ whole genome shotgun (WGS) entry which is preliminary data.</text>
</comment>
<organism evidence="2 3">
    <name type="scientific">Bradyrhizobium stylosanthis</name>
    <dbReference type="NCBI Taxonomy" id="1803665"/>
    <lineage>
        <taxon>Bacteria</taxon>
        <taxon>Pseudomonadati</taxon>
        <taxon>Pseudomonadota</taxon>
        <taxon>Alphaproteobacteria</taxon>
        <taxon>Hyphomicrobiales</taxon>
        <taxon>Nitrobacteraceae</taxon>
        <taxon>Bradyrhizobium</taxon>
    </lineage>
</organism>
<name>A0A560EAC0_9BRAD</name>
<proteinExistence type="predicted"/>
<reference evidence="2 3" key="1">
    <citation type="submission" date="2019-06" db="EMBL/GenBank/DDBJ databases">
        <title>Genomic Encyclopedia of Type Strains, Phase IV (KMG-V): Genome sequencing to study the core and pangenomes of soil and plant-associated prokaryotes.</title>
        <authorList>
            <person name="Whitman W."/>
        </authorList>
    </citation>
    <scope>NUCLEOTIDE SEQUENCE [LARGE SCALE GENOMIC DNA]</scope>
    <source>
        <strain evidence="2 3">BR 510</strain>
    </source>
</reference>
<dbReference type="AlphaFoldDB" id="A0A560EAC0"/>
<gene>
    <name evidence="2" type="ORF">FBZ96_101115</name>
</gene>
<dbReference type="Gene3D" id="3.90.550.10">
    <property type="entry name" value="Spore Coat Polysaccharide Biosynthesis Protein SpsA, Chain A"/>
    <property type="match status" value="1"/>
</dbReference>
<evidence type="ECO:0000313" key="3">
    <source>
        <dbReference type="Proteomes" id="UP000319949"/>
    </source>
</evidence>
<accession>A0A560EAC0</accession>
<sequence>MKPGGSLTSYLIAVNRSSTSAQALHVHALSHLPYFLQARCRPLKVIWRKQQPRGPCPHRSAGNASIIRREISIVRFIQLARCAAVNRSLKTGRSLITAEDILELPASARVATPVRPPLQVGSTHSVSVVIPAKNVAAYIGETLASALAQSEVSEIIVVDDGSTDETVAIVGAIRDPRLYLMSNDSAGVSAARNLGARHAGGEWLLFLDADDRLRPGAVAALLATAREAPRAVLVYGDYNTIDSEGRQIGRRDLLKGRRKPSGDVLARLASGNFIVNGGIALARAEAFRAIGGFDTSLRYCEDWHCWCRLAAIGEFEFAPKLLLDYRLHTANTMNAAVRTPKDFFPAIARVFDDGLIMARLPAGTAAGLRRAAEIHLVTYSAMQAVRFGRYRQAIGYLWMVAQRSLRALPRATARTALARFGI</sequence>
<dbReference type="InterPro" id="IPR029044">
    <property type="entry name" value="Nucleotide-diphossugar_trans"/>
</dbReference>
<dbReference type="GO" id="GO:0016740">
    <property type="term" value="F:transferase activity"/>
    <property type="evidence" value="ECO:0007669"/>
    <property type="project" value="UniProtKB-KW"/>
</dbReference>
<dbReference type="PANTHER" id="PTHR43685:SF2">
    <property type="entry name" value="GLYCOSYLTRANSFERASE 2-LIKE DOMAIN-CONTAINING PROTEIN"/>
    <property type="match status" value="1"/>
</dbReference>
<keyword evidence="3" id="KW-1185">Reference proteome</keyword>
<dbReference type="InterPro" id="IPR050834">
    <property type="entry name" value="Glycosyltransf_2"/>
</dbReference>
<dbReference type="InterPro" id="IPR001173">
    <property type="entry name" value="Glyco_trans_2-like"/>
</dbReference>
<dbReference type="PANTHER" id="PTHR43685">
    <property type="entry name" value="GLYCOSYLTRANSFERASE"/>
    <property type="match status" value="1"/>
</dbReference>
<dbReference type="STRING" id="1803665.GCA_001641335_03926"/>
<evidence type="ECO:0000259" key="1">
    <source>
        <dbReference type="Pfam" id="PF00535"/>
    </source>
</evidence>
<protein>
    <submittedName>
        <fullName evidence="2">Glycosyltransferase involved in cell wall biosynthesis</fullName>
    </submittedName>
</protein>
<evidence type="ECO:0000313" key="2">
    <source>
        <dbReference type="EMBL" id="TWB06306.1"/>
    </source>
</evidence>
<dbReference type="EMBL" id="VITK01000001">
    <property type="protein sequence ID" value="TWB06306.1"/>
    <property type="molecule type" value="Genomic_DNA"/>
</dbReference>
<dbReference type="GO" id="GO:0044010">
    <property type="term" value="P:single-species biofilm formation"/>
    <property type="evidence" value="ECO:0007669"/>
    <property type="project" value="TreeGrafter"/>
</dbReference>
<keyword evidence="2" id="KW-0808">Transferase</keyword>
<dbReference type="SUPFAM" id="SSF53448">
    <property type="entry name" value="Nucleotide-diphospho-sugar transferases"/>
    <property type="match status" value="1"/>
</dbReference>
<feature type="domain" description="Glycosyltransferase 2-like" evidence="1">
    <location>
        <begin position="127"/>
        <end position="290"/>
    </location>
</feature>
<dbReference type="Proteomes" id="UP000319949">
    <property type="component" value="Unassembled WGS sequence"/>
</dbReference>